<dbReference type="AlphaFoldDB" id="A0A1E4T5Y3"/>
<organism evidence="2 3">
    <name type="scientific">[Candida] arabinofermentans NRRL YB-2248</name>
    <dbReference type="NCBI Taxonomy" id="983967"/>
    <lineage>
        <taxon>Eukaryota</taxon>
        <taxon>Fungi</taxon>
        <taxon>Dikarya</taxon>
        <taxon>Ascomycota</taxon>
        <taxon>Saccharomycotina</taxon>
        <taxon>Pichiomycetes</taxon>
        <taxon>Pichiales</taxon>
        <taxon>Pichiaceae</taxon>
        <taxon>Ogataea</taxon>
        <taxon>Ogataea/Candida clade</taxon>
    </lineage>
</organism>
<keyword evidence="1" id="KW-0175">Coiled coil</keyword>
<sequence>MSFDPTIKHENLFDSNNGLLPTSVGNPAADQILPIMRMNLEYHSKICKLTILEYELFCEKKEKDHKSKITNLKEQKATVENEFKAKINELAIQTEKQIAIENEKKIAELEKQHERDSTKIGKIRRNNGCKIQ</sequence>
<proteinExistence type="predicted"/>
<name>A0A1E4T5Y3_9ASCO</name>
<evidence type="ECO:0000313" key="2">
    <source>
        <dbReference type="EMBL" id="ODV87088.1"/>
    </source>
</evidence>
<accession>A0A1E4T5Y3</accession>
<evidence type="ECO:0000256" key="1">
    <source>
        <dbReference type="SAM" id="Coils"/>
    </source>
</evidence>
<dbReference type="EMBL" id="KV453848">
    <property type="protein sequence ID" value="ODV87088.1"/>
    <property type="molecule type" value="Genomic_DNA"/>
</dbReference>
<evidence type="ECO:0000313" key="3">
    <source>
        <dbReference type="Proteomes" id="UP000094801"/>
    </source>
</evidence>
<reference evidence="3" key="1">
    <citation type="submission" date="2016-04" db="EMBL/GenBank/DDBJ databases">
        <title>Comparative genomics of biotechnologically important yeasts.</title>
        <authorList>
            <consortium name="DOE Joint Genome Institute"/>
            <person name="Riley R."/>
            <person name="Haridas S."/>
            <person name="Wolfe K.H."/>
            <person name="Lopes M.R."/>
            <person name="Hittinger C.T."/>
            <person name="Goker M."/>
            <person name="Salamov A."/>
            <person name="Wisecaver J."/>
            <person name="Long T.M."/>
            <person name="Aerts A.L."/>
            <person name="Barry K."/>
            <person name="Choi C."/>
            <person name="Clum A."/>
            <person name="Coughlan A.Y."/>
            <person name="Deshpande S."/>
            <person name="Douglass A.P."/>
            <person name="Hanson S.J."/>
            <person name="Klenk H.-P."/>
            <person name="Labutti K."/>
            <person name="Lapidus A."/>
            <person name="Lindquist E."/>
            <person name="Lipzen A."/>
            <person name="Meier-Kolthoff J.P."/>
            <person name="Ohm R.A."/>
            <person name="Otillar R.P."/>
            <person name="Pangilinan J."/>
            <person name="Peng Y."/>
            <person name="Rokas A."/>
            <person name="Rosa C.A."/>
            <person name="Scheuner C."/>
            <person name="Sibirny A.A."/>
            <person name="Slot J.C."/>
            <person name="Stielow J.B."/>
            <person name="Sun H."/>
            <person name="Kurtzman C.P."/>
            <person name="Blackwell M."/>
            <person name="Grigoriev I.V."/>
            <person name="Jeffries T.W."/>
        </authorList>
    </citation>
    <scope>NUCLEOTIDE SEQUENCE [LARGE SCALE GENOMIC DNA]</scope>
    <source>
        <strain evidence="3">NRRL YB-2248</strain>
    </source>
</reference>
<gene>
    <name evidence="2" type="ORF">CANARDRAFT_5645</name>
</gene>
<keyword evidence="3" id="KW-1185">Reference proteome</keyword>
<protein>
    <submittedName>
        <fullName evidence="2">Uncharacterized protein</fullName>
    </submittedName>
</protein>
<feature type="coiled-coil region" evidence="1">
    <location>
        <begin position="62"/>
        <end position="126"/>
    </location>
</feature>
<dbReference type="Proteomes" id="UP000094801">
    <property type="component" value="Unassembled WGS sequence"/>
</dbReference>